<dbReference type="Proteomes" id="UP000642938">
    <property type="component" value="Unassembled WGS sequence"/>
</dbReference>
<reference evidence="2 3" key="3">
    <citation type="submission" date="2020-08" db="EMBL/GenBank/DDBJ databases">
        <title>Genomic Encyclopedia of Type Strains, Phase IV (KMG-IV): sequencing the most valuable type-strain genomes for metagenomic binning, comparative biology and taxonomic classification.</title>
        <authorList>
            <person name="Goeker M."/>
        </authorList>
    </citation>
    <scope>NUCLEOTIDE SEQUENCE [LARGE SCALE GENOMIC DNA]</scope>
    <source>
        <strain evidence="2 3">DSM 100774</strain>
    </source>
</reference>
<name>A0A7W6K9T7_9SPHI</name>
<dbReference type="AlphaFoldDB" id="A0A7W6K9T7"/>
<proteinExistence type="predicted"/>
<reference evidence="4" key="2">
    <citation type="journal article" date="2019" name="Int. J. Syst. Evol. Microbiol.">
        <title>The Global Catalogue of Microorganisms (GCM) 10K type strain sequencing project: providing services to taxonomists for standard genome sequencing and annotation.</title>
        <authorList>
            <consortium name="The Broad Institute Genomics Platform"/>
            <consortium name="The Broad Institute Genome Sequencing Center for Infectious Disease"/>
            <person name="Wu L."/>
            <person name="Ma J."/>
        </authorList>
    </citation>
    <scope>NUCLEOTIDE SEQUENCE [LARGE SCALE GENOMIC DNA]</scope>
    <source>
        <strain evidence="4">CGMCC 1.15287</strain>
    </source>
</reference>
<evidence type="ECO:0000313" key="2">
    <source>
        <dbReference type="EMBL" id="MBB4106876.1"/>
    </source>
</evidence>
<accession>A0A7W6K9T7</accession>
<protein>
    <submittedName>
        <fullName evidence="2">Uncharacterized protein</fullName>
    </submittedName>
</protein>
<dbReference type="Proteomes" id="UP000532273">
    <property type="component" value="Unassembled WGS sequence"/>
</dbReference>
<dbReference type="EMBL" id="BMHZ01000002">
    <property type="protein sequence ID" value="GGH04294.1"/>
    <property type="molecule type" value="Genomic_DNA"/>
</dbReference>
<evidence type="ECO:0000313" key="1">
    <source>
        <dbReference type="EMBL" id="GGH04294.1"/>
    </source>
</evidence>
<dbReference type="EMBL" id="JACIEF010000001">
    <property type="protein sequence ID" value="MBB4106876.1"/>
    <property type="molecule type" value="Genomic_DNA"/>
</dbReference>
<evidence type="ECO:0000313" key="4">
    <source>
        <dbReference type="Proteomes" id="UP000642938"/>
    </source>
</evidence>
<gene>
    <name evidence="1" type="ORF">GCM10007422_19830</name>
    <name evidence="2" type="ORF">GGQ60_000836</name>
</gene>
<sequence length="66" mass="7490">MTTRKIIDEDINLEVDKAIIDAMLSAPPWIPGEQDKQKITVRIFVHLNIEFNKKSISVSLVNPSNN</sequence>
<evidence type="ECO:0000313" key="3">
    <source>
        <dbReference type="Proteomes" id="UP000532273"/>
    </source>
</evidence>
<reference evidence="1" key="1">
    <citation type="journal article" date="2014" name="Int. J. Syst. Evol. Microbiol.">
        <title>Complete genome of a new Firmicutes species belonging to the dominant human colonic microbiota ('Ruminococcus bicirculans') reveals two chromosomes and a selective capacity to utilize plant glucans.</title>
        <authorList>
            <consortium name="NISC Comparative Sequencing Program"/>
            <person name="Wegmann U."/>
            <person name="Louis P."/>
            <person name="Goesmann A."/>
            <person name="Henrissat B."/>
            <person name="Duncan S.H."/>
            <person name="Flint H.J."/>
        </authorList>
    </citation>
    <scope>NUCLEOTIDE SEQUENCE</scope>
    <source>
        <strain evidence="1">CGMCC 1.15287</strain>
    </source>
</reference>
<organism evidence="2 3">
    <name type="scientific">Pedobacter zeae</name>
    <dbReference type="NCBI Taxonomy" id="1737356"/>
    <lineage>
        <taxon>Bacteria</taxon>
        <taxon>Pseudomonadati</taxon>
        <taxon>Bacteroidota</taxon>
        <taxon>Sphingobacteriia</taxon>
        <taxon>Sphingobacteriales</taxon>
        <taxon>Sphingobacteriaceae</taxon>
        <taxon>Pedobacter</taxon>
    </lineage>
</organism>
<dbReference type="RefSeq" id="WP_183760119.1">
    <property type="nucleotide sequence ID" value="NZ_BMHZ01000002.1"/>
</dbReference>
<keyword evidence="4" id="KW-1185">Reference proteome</keyword>
<reference evidence="1" key="4">
    <citation type="submission" date="2024-05" db="EMBL/GenBank/DDBJ databases">
        <authorList>
            <person name="Sun Q."/>
            <person name="Zhou Y."/>
        </authorList>
    </citation>
    <scope>NUCLEOTIDE SEQUENCE</scope>
    <source>
        <strain evidence="1">CGMCC 1.15287</strain>
    </source>
</reference>
<comment type="caution">
    <text evidence="2">The sequence shown here is derived from an EMBL/GenBank/DDBJ whole genome shotgun (WGS) entry which is preliminary data.</text>
</comment>